<feature type="region of interest" description="Disordered" evidence="1">
    <location>
        <begin position="199"/>
        <end position="239"/>
    </location>
</feature>
<feature type="region of interest" description="Disordered" evidence="1">
    <location>
        <begin position="1"/>
        <end position="175"/>
    </location>
</feature>
<name>A0A7C8MDH5_9PLEO</name>
<dbReference type="AlphaFoldDB" id="A0A7C8MDH5"/>
<dbReference type="OrthoDB" id="3801338at2759"/>
<feature type="compositionally biased region" description="Basic and acidic residues" evidence="1">
    <location>
        <begin position="39"/>
        <end position="48"/>
    </location>
</feature>
<evidence type="ECO:0000313" key="3">
    <source>
        <dbReference type="Proteomes" id="UP000481861"/>
    </source>
</evidence>
<comment type="caution">
    <text evidence="2">The sequence shown here is derived from an EMBL/GenBank/DDBJ whole genome shotgun (WGS) entry which is preliminary data.</text>
</comment>
<accession>A0A7C8MDH5</accession>
<gene>
    <name evidence="2" type="ORF">BDV95DRAFT_603159</name>
</gene>
<feature type="compositionally biased region" description="Polar residues" evidence="1">
    <location>
        <begin position="125"/>
        <end position="140"/>
    </location>
</feature>
<protein>
    <submittedName>
        <fullName evidence="2">Uncharacterized protein</fullName>
    </submittedName>
</protein>
<dbReference type="Proteomes" id="UP000481861">
    <property type="component" value="Unassembled WGS sequence"/>
</dbReference>
<dbReference type="EMBL" id="JAADJZ010000004">
    <property type="protein sequence ID" value="KAF2875758.1"/>
    <property type="molecule type" value="Genomic_DNA"/>
</dbReference>
<keyword evidence="3" id="KW-1185">Reference proteome</keyword>
<evidence type="ECO:0000313" key="2">
    <source>
        <dbReference type="EMBL" id="KAF2875758.1"/>
    </source>
</evidence>
<proteinExistence type="predicted"/>
<feature type="compositionally biased region" description="Polar residues" evidence="1">
    <location>
        <begin position="1"/>
        <end position="12"/>
    </location>
</feature>
<sequence length="573" mass="63462">MTDSNLNQTPDWNSPGKKPATYPAKTVFGGMPPRVMDLPMRKPDDHGTGGKPAPDPVKTFSGGVPPRMMNLPTRNPDGNGTGRDPADPLKTVFGDMPAPPTTNLPLYIPPGRTTGRKPADLEKTISGNTTPRISAGNNTGRKPAADSLKTVFGGEPPLRTMDLPIRLQDGSGTGRKLVAETPDIVSSDVPPPRRMTWATRGAARGNRSLTESSAFGKRREDTPWNKKSWRNVPEPMTPQGPAVASLSLWPTMTPNAMSVEEALAVKNVTEHLEPTTPQGPAATTPSHWSTMGPITKSVEEALSVKNVTELPKEQRLGLLEGEKVLIFFGDVQVDTMPLLLLLAFSSTAKTLYTEEQALTRFDFATHLAKSSVFFLIDWMKKTVQRHNPYRMPRADVLWADLSVIRVAHALGMQLYVEHIFNRYWAAFKKERPTFDRISTTLQVSHDDDEPFLKCLVGRLADIEYRNDFPDDEDREAYDAYMRTHPRIVRLVKPKYEGLVEARRVVEEQMAERQRKRAEQEALRGGRQAMDQIEADRVAKEAAARKVAQGRIGTVTVEEARFLPGGRGNGAGNY</sequence>
<organism evidence="2 3">
    <name type="scientific">Massariosphaeria phaeospora</name>
    <dbReference type="NCBI Taxonomy" id="100035"/>
    <lineage>
        <taxon>Eukaryota</taxon>
        <taxon>Fungi</taxon>
        <taxon>Dikarya</taxon>
        <taxon>Ascomycota</taxon>
        <taxon>Pezizomycotina</taxon>
        <taxon>Dothideomycetes</taxon>
        <taxon>Pleosporomycetidae</taxon>
        <taxon>Pleosporales</taxon>
        <taxon>Pleosporales incertae sedis</taxon>
        <taxon>Massariosphaeria</taxon>
    </lineage>
</organism>
<reference evidence="2 3" key="1">
    <citation type="submission" date="2020-01" db="EMBL/GenBank/DDBJ databases">
        <authorList>
            <consortium name="DOE Joint Genome Institute"/>
            <person name="Haridas S."/>
            <person name="Albert R."/>
            <person name="Binder M."/>
            <person name="Bloem J."/>
            <person name="Labutti K."/>
            <person name="Salamov A."/>
            <person name="Andreopoulos B."/>
            <person name="Baker S.E."/>
            <person name="Barry K."/>
            <person name="Bills G."/>
            <person name="Bluhm B.H."/>
            <person name="Cannon C."/>
            <person name="Castanera R."/>
            <person name="Culley D.E."/>
            <person name="Daum C."/>
            <person name="Ezra D."/>
            <person name="Gonzalez J.B."/>
            <person name="Henrissat B."/>
            <person name="Kuo A."/>
            <person name="Liang C."/>
            <person name="Lipzen A."/>
            <person name="Lutzoni F."/>
            <person name="Magnuson J."/>
            <person name="Mondo S."/>
            <person name="Nolan M."/>
            <person name="Ohm R."/>
            <person name="Pangilinan J."/>
            <person name="Park H.-J.H."/>
            <person name="Ramirez L."/>
            <person name="Alfaro M."/>
            <person name="Sun H."/>
            <person name="Tritt A."/>
            <person name="Yoshinaga Y."/>
            <person name="Zwiers L.-H.L."/>
            <person name="Turgeon B.G."/>
            <person name="Goodwin S.B."/>
            <person name="Spatafora J.W."/>
            <person name="Crous P.W."/>
            <person name="Grigoriev I.V."/>
        </authorList>
    </citation>
    <scope>NUCLEOTIDE SEQUENCE [LARGE SCALE GENOMIC DNA]</scope>
    <source>
        <strain evidence="2 3">CBS 611.86</strain>
    </source>
</reference>
<evidence type="ECO:0000256" key="1">
    <source>
        <dbReference type="SAM" id="MobiDB-lite"/>
    </source>
</evidence>